<organism evidence="1 2">
    <name type="scientific">Methylomonas denitrificans</name>
    <dbReference type="NCBI Taxonomy" id="1538553"/>
    <lineage>
        <taxon>Bacteria</taxon>
        <taxon>Pseudomonadati</taxon>
        <taxon>Pseudomonadota</taxon>
        <taxon>Gammaproteobacteria</taxon>
        <taxon>Methylococcales</taxon>
        <taxon>Methylococcaceae</taxon>
        <taxon>Methylomonas</taxon>
    </lineage>
</organism>
<dbReference type="GO" id="GO:0016301">
    <property type="term" value="F:kinase activity"/>
    <property type="evidence" value="ECO:0007669"/>
    <property type="project" value="UniProtKB-KW"/>
</dbReference>
<dbReference type="OrthoDB" id="3819922at2"/>
<dbReference type="Gene3D" id="3.40.50.300">
    <property type="entry name" value="P-loop containing nucleotide triphosphate hydrolases"/>
    <property type="match status" value="1"/>
</dbReference>
<evidence type="ECO:0000313" key="2">
    <source>
        <dbReference type="Proteomes" id="UP000030512"/>
    </source>
</evidence>
<dbReference type="InterPro" id="IPR027417">
    <property type="entry name" value="P-loop_NTPase"/>
</dbReference>
<dbReference type="KEGG" id="mdn:JT25_000495"/>
<keyword evidence="1" id="KW-0418">Kinase</keyword>
<reference evidence="1 2" key="1">
    <citation type="journal article" date="2015" name="Environ. Microbiol.">
        <title>Methane oxidation coupled to nitrate reduction under hypoxia by the Gammaproteobacterium Methylomonas denitrificans, sp. nov. type strain FJG1.</title>
        <authorList>
            <person name="Kits K.D."/>
            <person name="Klotz M.G."/>
            <person name="Stein L.Y."/>
        </authorList>
    </citation>
    <scope>NUCLEOTIDE SEQUENCE [LARGE SCALE GENOMIC DNA]</scope>
    <source>
        <strain evidence="1 2">FJG1</strain>
    </source>
</reference>
<keyword evidence="1" id="KW-0808">Transferase</keyword>
<dbReference type="RefSeq" id="WP_036275518.1">
    <property type="nucleotide sequence ID" value="NZ_CP014476.1"/>
</dbReference>
<dbReference type="STRING" id="1538553.JT25_000495"/>
<evidence type="ECO:0000313" key="1">
    <source>
        <dbReference type="EMBL" id="AMK74978.1"/>
    </source>
</evidence>
<dbReference type="SUPFAM" id="SSF52540">
    <property type="entry name" value="P-loop containing nucleoside triphosphate hydrolases"/>
    <property type="match status" value="1"/>
</dbReference>
<dbReference type="Proteomes" id="UP000030512">
    <property type="component" value="Chromosome"/>
</dbReference>
<gene>
    <name evidence="1" type="ORF">JT25_000495</name>
</gene>
<proteinExistence type="predicted"/>
<sequence>MKFEGNHLYIFSGLPGTGKTTLAKSLASHLEAVFLRVDTVEQGIRDLCNFNVQGEGYRLWYRIAADNLRLGNSVVADSCNPIKLTRHEWQEVAFSTDSSYTNIEVICSDSEEHKKRINERKCDIPGMGLPSWKDVEEREYDSWDGGRILIDTANKNSVESFNELLSKLNMSHKNGN</sequence>
<dbReference type="PANTHER" id="PTHR37807">
    <property type="entry name" value="OS07G0160300 PROTEIN"/>
    <property type="match status" value="1"/>
</dbReference>
<dbReference type="EMBL" id="CP014476">
    <property type="protein sequence ID" value="AMK74978.1"/>
    <property type="molecule type" value="Genomic_DNA"/>
</dbReference>
<protein>
    <submittedName>
        <fullName evidence="1">Kinase</fullName>
    </submittedName>
</protein>
<dbReference type="Pfam" id="PF13671">
    <property type="entry name" value="AAA_33"/>
    <property type="match status" value="1"/>
</dbReference>
<name>A0A140E3K4_9GAMM</name>
<dbReference type="PANTHER" id="PTHR37807:SF3">
    <property type="entry name" value="OS07G0160300 PROTEIN"/>
    <property type="match status" value="1"/>
</dbReference>
<keyword evidence="2" id="KW-1185">Reference proteome</keyword>
<accession>A0A140E3K4</accession>
<dbReference type="AlphaFoldDB" id="A0A140E3K4"/>